<gene>
    <name evidence="8" type="ORF">EDC37_102158</name>
</gene>
<proteinExistence type="predicted"/>
<evidence type="ECO:0000256" key="2">
    <source>
        <dbReference type="ARBA" id="ARBA00022448"/>
    </source>
</evidence>
<sequence>MEPSATSADNNGFSAEKHNYEVALLSFGHLLNDFYCNFLPILIPMLIVSMDISLALSGVLVMALAFTANVLQPVFGYYMDKYNFSRLLLVVLPFGAFFISMTSFVSNFFTLFLCVALSGLAVSLFHPMATGMVGKTANKKSMGISLSFFIGGGNLGFAFAPIVLVYFIQAYSLKMLPVLIVPTVILSILFYQAKLYKIRTVNKDEKNKSTLSWRSLAENTALLKLNAAMAIRTWSHGAITTFLPMLLLTYGYDKTASGWLLTGF</sequence>
<evidence type="ECO:0000256" key="6">
    <source>
        <dbReference type="SAM" id="Phobius"/>
    </source>
</evidence>
<dbReference type="EMBL" id="SMAA01000002">
    <property type="protein sequence ID" value="TCS81453.1"/>
    <property type="molecule type" value="Genomic_DNA"/>
</dbReference>
<evidence type="ECO:0000256" key="5">
    <source>
        <dbReference type="ARBA" id="ARBA00023136"/>
    </source>
</evidence>
<dbReference type="RefSeq" id="WP_243642154.1">
    <property type="nucleotide sequence ID" value="NZ_SMAA01000002.1"/>
</dbReference>
<dbReference type="GO" id="GO:0005886">
    <property type="term" value="C:plasma membrane"/>
    <property type="evidence" value="ECO:0007669"/>
    <property type="project" value="UniProtKB-SubCell"/>
</dbReference>
<accession>A0A4R3KEF6</accession>
<dbReference type="InterPro" id="IPR011701">
    <property type="entry name" value="MFS"/>
</dbReference>
<keyword evidence="3 6" id="KW-0812">Transmembrane</keyword>
<evidence type="ECO:0000256" key="4">
    <source>
        <dbReference type="ARBA" id="ARBA00022989"/>
    </source>
</evidence>
<evidence type="ECO:0000256" key="1">
    <source>
        <dbReference type="ARBA" id="ARBA00004651"/>
    </source>
</evidence>
<keyword evidence="9" id="KW-1185">Reference proteome</keyword>
<dbReference type="Proteomes" id="UP000295188">
    <property type="component" value="Unassembled WGS sequence"/>
</dbReference>
<keyword evidence="4 6" id="KW-1133">Transmembrane helix</keyword>
<keyword evidence="5 6" id="KW-0472">Membrane</keyword>
<feature type="domain" description="Major facilitator superfamily (MFS) profile" evidence="7">
    <location>
        <begin position="21"/>
        <end position="264"/>
    </location>
</feature>
<evidence type="ECO:0000259" key="7">
    <source>
        <dbReference type="PROSITE" id="PS50850"/>
    </source>
</evidence>
<dbReference type="InterPro" id="IPR020846">
    <property type="entry name" value="MFS_dom"/>
</dbReference>
<dbReference type="AlphaFoldDB" id="A0A4R3KEF6"/>
<feature type="transmembrane region" description="Helical" evidence="6">
    <location>
        <begin position="41"/>
        <end position="71"/>
    </location>
</feature>
<protein>
    <submittedName>
        <fullName evidence="8">MFS transporter</fullName>
    </submittedName>
</protein>
<feature type="transmembrane region" description="Helical" evidence="6">
    <location>
        <begin position="83"/>
        <end position="102"/>
    </location>
</feature>
<dbReference type="PANTHER" id="PTHR43129:SF1">
    <property type="entry name" value="FOSMIDOMYCIN RESISTANCE PROTEIN"/>
    <property type="match status" value="1"/>
</dbReference>
<dbReference type="InterPro" id="IPR036259">
    <property type="entry name" value="MFS_trans_sf"/>
</dbReference>
<comment type="subcellular location">
    <subcellularLocation>
        <location evidence="1">Cell membrane</location>
        <topology evidence="1">Multi-pass membrane protein</topology>
    </subcellularLocation>
</comment>
<keyword evidence="2" id="KW-0813">Transport</keyword>
<dbReference type="PROSITE" id="PS50850">
    <property type="entry name" value="MFS"/>
    <property type="match status" value="1"/>
</dbReference>
<evidence type="ECO:0000313" key="8">
    <source>
        <dbReference type="EMBL" id="TCS81453.1"/>
    </source>
</evidence>
<dbReference type="GO" id="GO:0022857">
    <property type="term" value="F:transmembrane transporter activity"/>
    <property type="evidence" value="ECO:0007669"/>
    <property type="project" value="InterPro"/>
</dbReference>
<name>A0A4R3KEF6_9FIRM</name>
<feature type="transmembrane region" description="Helical" evidence="6">
    <location>
        <begin position="175"/>
        <end position="193"/>
    </location>
</feature>
<dbReference type="PANTHER" id="PTHR43129">
    <property type="entry name" value="FOSMIDOMYCIN RESISTANCE PROTEIN"/>
    <property type="match status" value="1"/>
</dbReference>
<dbReference type="Pfam" id="PF07690">
    <property type="entry name" value="MFS_1"/>
    <property type="match status" value="1"/>
</dbReference>
<evidence type="ECO:0000313" key="9">
    <source>
        <dbReference type="Proteomes" id="UP000295188"/>
    </source>
</evidence>
<organism evidence="8 9">
    <name type="scientific">Pectinatus cerevisiiphilus</name>
    <dbReference type="NCBI Taxonomy" id="86956"/>
    <lineage>
        <taxon>Bacteria</taxon>
        <taxon>Bacillati</taxon>
        <taxon>Bacillota</taxon>
        <taxon>Negativicutes</taxon>
        <taxon>Selenomonadales</taxon>
        <taxon>Selenomonadaceae</taxon>
        <taxon>Pectinatus</taxon>
    </lineage>
</organism>
<feature type="transmembrane region" description="Helical" evidence="6">
    <location>
        <begin position="108"/>
        <end position="125"/>
    </location>
</feature>
<feature type="transmembrane region" description="Helical" evidence="6">
    <location>
        <begin position="146"/>
        <end position="169"/>
    </location>
</feature>
<dbReference type="Gene3D" id="1.20.1250.20">
    <property type="entry name" value="MFS general substrate transporter like domains"/>
    <property type="match status" value="1"/>
</dbReference>
<evidence type="ECO:0000256" key="3">
    <source>
        <dbReference type="ARBA" id="ARBA00022692"/>
    </source>
</evidence>
<dbReference type="SUPFAM" id="SSF103473">
    <property type="entry name" value="MFS general substrate transporter"/>
    <property type="match status" value="1"/>
</dbReference>
<reference evidence="8 9" key="1">
    <citation type="submission" date="2019-03" db="EMBL/GenBank/DDBJ databases">
        <title>Genomic Encyclopedia of Type Strains, Phase IV (KMG-IV): sequencing the most valuable type-strain genomes for metagenomic binning, comparative biology and taxonomic classification.</title>
        <authorList>
            <person name="Goeker M."/>
        </authorList>
    </citation>
    <scope>NUCLEOTIDE SEQUENCE [LARGE SCALE GENOMIC DNA]</scope>
    <source>
        <strain evidence="8 9">DSM 20467</strain>
    </source>
</reference>
<comment type="caution">
    <text evidence="8">The sequence shown here is derived from an EMBL/GenBank/DDBJ whole genome shotgun (WGS) entry which is preliminary data.</text>
</comment>